<dbReference type="Gene3D" id="1.20.900.10">
    <property type="entry name" value="Dbl homology (DH) domain"/>
    <property type="match status" value="1"/>
</dbReference>
<dbReference type="AlphaFoldDB" id="A0A3B1JEF2"/>
<evidence type="ECO:0000259" key="1">
    <source>
        <dbReference type="PROSITE" id="PS50010"/>
    </source>
</evidence>
<dbReference type="Bgee" id="ENSAMXG00000002200">
    <property type="expression patterns" value="Expressed in zone of skin and 10 other cell types or tissues"/>
</dbReference>
<keyword evidence="3" id="KW-1185">Reference proteome</keyword>
<organism evidence="2 3">
    <name type="scientific">Astyanax mexicanus</name>
    <name type="common">Blind cave fish</name>
    <name type="synonym">Astyanax fasciatus mexicanus</name>
    <dbReference type="NCBI Taxonomy" id="7994"/>
    <lineage>
        <taxon>Eukaryota</taxon>
        <taxon>Metazoa</taxon>
        <taxon>Chordata</taxon>
        <taxon>Craniata</taxon>
        <taxon>Vertebrata</taxon>
        <taxon>Euteleostomi</taxon>
        <taxon>Actinopterygii</taxon>
        <taxon>Neopterygii</taxon>
        <taxon>Teleostei</taxon>
        <taxon>Ostariophysi</taxon>
        <taxon>Characiformes</taxon>
        <taxon>Characoidei</taxon>
        <taxon>Acestrorhamphidae</taxon>
        <taxon>Acestrorhamphinae</taxon>
        <taxon>Astyanax</taxon>
    </lineage>
</organism>
<reference evidence="3" key="1">
    <citation type="submission" date="2013-03" db="EMBL/GenBank/DDBJ databases">
        <authorList>
            <person name="Jeffery W."/>
            <person name="Warren W."/>
            <person name="Wilson R.K."/>
        </authorList>
    </citation>
    <scope>NUCLEOTIDE SEQUENCE</scope>
    <source>
        <strain evidence="3">female</strain>
    </source>
</reference>
<sequence>MQKNNLAVGLFQSSTELKATLPPLQTHVLFSNLKEVCKVSEGFLLDLETRLGQNVVMSKVGDIVLNHRSAFRRVYVPYVTNMMYQEALIAKLLLENKRFALTVKKLEKDPVCQRQTLKSFLVLPFQRITRLKLILESRVILPQAPQCRALISICISSMTSCSYLSRRECIFVYFGGRFCIRIILKLNPNQIIFFLIIRTVQL</sequence>
<name>A0A3B1JEF2_ASTMX</name>
<reference evidence="3" key="2">
    <citation type="journal article" date="2014" name="Nat. Commun.">
        <title>The cavefish genome reveals candidate genes for eye loss.</title>
        <authorList>
            <person name="McGaugh S.E."/>
            <person name="Gross J.B."/>
            <person name="Aken B."/>
            <person name="Blin M."/>
            <person name="Borowsky R."/>
            <person name="Chalopin D."/>
            <person name="Hinaux H."/>
            <person name="Jeffery W.R."/>
            <person name="Keene A."/>
            <person name="Ma L."/>
            <person name="Minx P."/>
            <person name="Murphy D."/>
            <person name="O'Quin K.E."/>
            <person name="Retaux S."/>
            <person name="Rohner N."/>
            <person name="Searle S.M."/>
            <person name="Stahl B.A."/>
            <person name="Tabin C."/>
            <person name="Volff J.N."/>
            <person name="Yoshizawa M."/>
            <person name="Warren W.C."/>
        </authorList>
    </citation>
    <scope>NUCLEOTIDE SEQUENCE [LARGE SCALE GENOMIC DNA]</scope>
    <source>
        <strain evidence="3">female</strain>
    </source>
</reference>
<dbReference type="GO" id="GO:0005737">
    <property type="term" value="C:cytoplasm"/>
    <property type="evidence" value="ECO:0007669"/>
    <property type="project" value="TreeGrafter"/>
</dbReference>
<dbReference type="PROSITE" id="PS50010">
    <property type="entry name" value="DH_2"/>
    <property type="match status" value="1"/>
</dbReference>
<dbReference type="Proteomes" id="UP000018467">
    <property type="component" value="Unassembled WGS sequence"/>
</dbReference>
<dbReference type="InterPro" id="IPR000219">
    <property type="entry name" value="DH_dom"/>
</dbReference>
<evidence type="ECO:0000313" key="3">
    <source>
        <dbReference type="Proteomes" id="UP000018467"/>
    </source>
</evidence>
<accession>A0A3B1JEF2</accession>
<feature type="domain" description="DH" evidence="1">
    <location>
        <begin position="1"/>
        <end position="137"/>
    </location>
</feature>
<dbReference type="GO" id="GO:0005085">
    <property type="term" value="F:guanyl-nucleotide exchange factor activity"/>
    <property type="evidence" value="ECO:0007669"/>
    <property type="project" value="InterPro"/>
</dbReference>
<dbReference type="PANTHER" id="PTHR12845:SF2">
    <property type="entry name" value="DH DOMAIN-CONTAINING PROTEIN-RELATED"/>
    <property type="match status" value="1"/>
</dbReference>
<dbReference type="InterPro" id="IPR047271">
    <property type="entry name" value="Ephexin-like"/>
</dbReference>
<dbReference type="GeneTree" id="ENSGT01030000234571"/>
<dbReference type="SMART" id="SM00325">
    <property type="entry name" value="RhoGEF"/>
    <property type="match status" value="1"/>
</dbReference>
<dbReference type="SUPFAM" id="SSF48065">
    <property type="entry name" value="DBL homology domain (DH-domain)"/>
    <property type="match status" value="1"/>
</dbReference>
<dbReference type="GO" id="GO:0005634">
    <property type="term" value="C:nucleus"/>
    <property type="evidence" value="ECO:0007669"/>
    <property type="project" value="TreeGrafter"/>
</dbReference>
<reference evidence="2" key="4">
    <citation type="submission" date="2025-09" db="UniProtKB">
        <authorList>
            <consortium name="Ensembl"/>
        </authorList>
    </citation>
    <scope>IDENTIFICATION</scope>
</reference>
<protein>
    <submittedName>
        <fullName evidence="2">Si:ch73-15b2.5</fullName>
    </submittedName>
</protein>
<reference evidence="2" key="3">
    <citation type="submission" date="2025-08" db="UniProtKB">
        <authorList>
            <consortium name="Ensembl"/>
        </authorList>
    </citation>
    <scope>IDENTIFICATION</scope>
</reference>
<evidence type="ECO:0000313" key="2">
    <source>
        <dbReference type="Ensembl" id="ENSAMXP00000039669.1"/>
    </source>
</evidence>
<dbReference type="PANTHER" id="PTHR12845">
    <property type="entry name" value="GUANINE NUCLEOTIDE EXCHANGE FACTOR"/>
    <property type="match status" value="1"/>
</dbReference>
<dbReference type="Ensembl" id="ENSAMXT00000057582.1">
    <property type="protein sequence ID" value="ENSAMXP00000039669.1"/>
    <property type="gene ID" value="ENSAMXG00000002200.2"/>
</dbReference>
<proteinExistence type="predicted"/>
<dbReference type="InterPro" id="IPR035899">
    <property type="entry name" value="DBL_dom_sf"/>
</dbReference>
<dbReference type="Pfam" id="PF00621">
    <property type="entry name" value="RhoGEF"/>
    <property type="match status" value="1"/>
</dbReference>